<dbReference type="InterPro" id="IPR056690">
    <property type="entry name" value="DUF7788"/>
</dbReference>
<feature type="domain" description="DUF7788" evidence="3">
    <location>
        <begin position="317"/>
        <end position="459"/>
    </location>
</feature>
<dbReference type="AlphaFoldDB" id="A0A803KSW1"/>
<feature type="domain" description="DUF2828" evidence="2">
    <location>
        <begin position="176"/>
        <end position="314"/>
    </location>
</feature>
<feature type="region of interest" description="Disordered" evidence="1">
    <location>
        <begin position="136"/>
        <end position="161"/>
    </location>
</feature>
<feature type="compositionally biased region" description="Acidic residues" evidence="1">
    <location>
        <begin position="138"/>
        <end position="147"/>
    </location>
</feature>
<sequence>MAPKMLSEVIISYLPTTPIASAAATTTDVDKNNCRKIYHSDFFPCNPALDFFFHVVPDTPALELIHLVQLSWSYDPLLTLKLICNLQGVRGSDSRKSVEKGSDTGKRSEEVSEEFPVLCRGGRGFGLMGGRGRGFGLMEEEEDDDDENKGGERSEEEKEKIRVLRPKRKNERTKKILSIARGLFPKEEFDEYRGMEEGYYAFKVRDRLRKEVLVPLRKALELPEVYICAKEWDALPYNRVPSVAMNLYKSLFYKHDREKFEGYLEKVKSGKVTIAAGALLPHEIIASLKRDKNGGEVAELHWKRMVDDLAKKGSFLTLSEKPWKGKLITFSNDPQFHRIKGRTLIKKCSFVKNMDRGFSTDLQKVLDRILKVAVKAKLPQEQMIKRLFIFSDMEFNEASGRKPLSYGIHGKEPNNDVISWETDYMALRGYSSTEPGVALVSGYSKNLITLFLEEGGVLNPEGVMLAAVAKPEYDAVVVYD</sequence>
<reference evidence="4" key="1">
    <citation type="journal article" date="2017" name="Nature">
        <title>The genome of Chenopodium quinoa.</title>
        <authorList>
            <person name="Jarvis D.E."/>
            <person name="Ho Y.S."/>
            <person name="Lightfoot D.J."/>
            <person name="Schmoeckel S.M."/>
            <person name="Li B."/>
            <person name="Borm T.J.A."/>
            <person name="Ohyanagi H."/>
            <person name="Mineta K."/>
            <person name="Michell C.T."/>
            <person name="Saber N."/>
            <person name="Kharbatia N.M."/>
            <person name="Rupper R.R."/>
            <person name="Sharp A.R."/>
            <person name="Dally N."/>
            <person name="Boughton B.A."/>
            <person name="Woo Y.H."/>
            <person name="Gao G."/>
            <person name="Schijlen E.G.W.M."/>
            <person name="Guo X."/>
            <person name="Momin A.A."/>
            <person name="Negrao S."/>
            <person name="Al-Babili S."/>
            <person name="Gehring C."/>
            <person name="Roessner U."/>
            <person name="Jung C."/>
            <person name="Murphy K."/>
            <person name="Arold S.T."/>
            <person name="Gojobori T."/>
            <person name="van der Linden C.G."/>
            <person name="van Loo E.N."/>
            <person name="Jellen E.N."/>
            <person name="Maughan P.J."/>
            <person name="Tester M."/>
        </authorList>
    </citation>
    <scope>NUCLEOTIDE SEQUENCE [LARGE SCALE GENOMIC DNA]</scope>
    <source>
        <strain evidence="4">cv. PI 614886</strain>
    </source>
</reference>
<dbReference type="InterPro" id="IPR058580">
    <property type="entry name" value="DUF2828"/>
</dbReference>
<evidence type="ECO:0000259" key="3">
    <source>
        <dbReference type="Pfam" id="PF25043"/>
    </source>
</evidence>
<feature type="domain" description="DUF2828" evidence="2">
    <location>
        <begin position="46"/>
        <end position="94"/>
    </location>
</feature>
<name>A0A803KSW1_CHEQI</name>
<dbReference type="PIRSF" id="PIRSF015417">
    <property type="entry name" value="T31B5_30_vWA"/>
    <property type="match status" value="1"/>
</dbReference>
<dbReference type="EnsemblPlants" id="AUR62002119-RA">
    <property type="protein sequence ID" value="AUR62002119-RA:cds"/>
    <property type="gene ID" value="AUR62002119"/>
</dbReference>
<organism evidence="4 5">
    <name type="scientific">Chenopodium quinoa</name>
    <name type="common">Quinoa</name>
    <dbReference type="NCBI Taxonomy" id="63459"/>
    <lineage>
        <taxon>Eukaryota</taxon>
        <taxon>Viridiplantae</taxon>
        <taxon>Streptophyta</taxon>
        <taxon>Embryophyta</taxon>
        <taxon>Tracheophyta</taxon>
        <taxon>Spermatophyta</taxon>
        <taxon>Magnoliopsida</taxon>
        <taxon>eudicotyledons</taxon>
        <taxon>Gunneridae</taxon>
        <taxon>Pentapetalae</taxon>
        <taxon>Caryophyllales</taxon>
        <taxon>Chenopodiaceae</taxon>
        <taxon>Chenopodioideae</taxon>
        <taxon>Atripliceae</taxon>
        <taxon>Chenopodium</taxon>
    </lineage>
</organism>
<keyword evidence="5" id="KW-1185">Reference proteome</keyword>
<proteinExistence type="predicted"/>
<dbReference type="Pfam" id="PF25043">
    <property type="entry name" value="DUF7788"/>
    <property type="match status" value="1"/>
</dbReference>
<evidence type="ECO:0000313" key="4">
    <source>
        <dbReference type="EnsemblPlants" id="AUR62002119-RA:cds"/>
    </source>
</evidence>
<dbReference type="Proteomes" id="UP000596660">
    <property type="component" value="Unplaced"/>
</dbReference>
<evidence type="ECO:0000256" key="1">
    <source>
        <dbReference type="SAM" id="MobiDB-lite"/>
    </source>
</evidence>
<dbReference type="Pfam" id="PF11443">
    <property type="entry name" value="DUF2828"/>
    <property type="match status" value="2"/>
</dbReference>
<dbReference type="PANTHER" id="PTHR31373">
    <property type="entry name" value="OS06G0652100 PROTEIN"/>
    <property type="match status" value="1"/>
</dbReference>
<dbReference type="Gramene" id="AUR62002119-RA">
    <property type="protein sequence ID" value="AUR62002119-RA:cds"/>
    <property type="gene ID" value="AUR62002119"/>
</dbReference>
<dbReference type="OMA" id="EVAELHW"/>
<reference evidence="4" key="2">
    <citation type="submission" date="2021-03" db="UniProtKB">
        <authorList>
            <consortium name="EnsemblPlants"/>
        </authorList>
    </citation>
    <scope>IDENTIFICATION</scope>
</reference>
<evidence type="ECO:0000313" key="5">
    <source>
        <dbReference type="Proteomes" id="UP000596660"/>
    </source>
</evidence>
<accession>A0A803KSW1</accession>
<feature type="compositionally biased region" description="Basic and acidic residues" evidence="1">
    <location>
        <begin position="148"/>
        <end position="161"/>
    </location>
</feature>
<evidence type="ECO:0000259" key="2">
    <source>
        <dbReference type="Pfam" id="PF11443"/>
    </source>
</evidence>
<dbReference type="InterPro" id="IPR011205">
    <property type="entry name" value="UCP015417_vWA"/>
</dbReference>
<dbReference type="PANTHER" id="PTHR31373:SF27">
    <property type="entry name" value="TROVE DOMAIN-CONTAINING PROTEIN"/>
    <property type="match status" value="1"/>
</dbReference>
<protein>
    <submittedName>
        <fullName evidence="4">Uncharacterized protein</fullName>
    </submittedName>
</protein>